<sequence>IKDHKDGDRDDLDGNAKSKGEAEGIKDENLLVQMPHIQDHILLSAKPLAKRVASLHDGGKKIAPFSMEMNHFTCFFGFPKLLSAKVNSTSAELTLVLLLEISVSFEN</sequence>
<dbReference type="AlphaFoldDB" id="A0A6L2NCS7"/>
<proteinExistence type="predicted"/>
<name>A0A6L2NCS7_TANCI</name>
<evidence type="ECO:0000313" key="2">
    <source>
        <dbReference type="EMBL" id="GEU84041.1"/>
    </source>
</evidence>
<gene>
    <name evidence="2" type="ORF">Tci_056019</name>
</gene>
<dbReference type="EMBL" id="BKCJ010008807">
    <property type="protein sequence ID" value="GEU84041.1"/>
    <property type="molecule type" value="Genomic_DNA"/>
</dbReference>
<organism evidence="2">
    <name type="scientific">Tanacetum cinerariifolium</name>
    <name type="common">Dalmatian daisy</name>
    <name type="synonym">Chrysanthemum cinerariifolium</name>
    <dbReference type="NCBI Taxonomy" id="118510"/>
    <lineage>
        <taxon>Eukaryota</taxon>
        <taxon>Viridiplantae</taxon>
        <taxon>Streptophyta</taxon>
        <taxon>Embryophyta</taxon>
        <taxon>Tracheophyta</taxon>
        <taxon>Spermatophyta</taxon>
        <taxon>Magnoliopsida</taxon>
        <taxon>eudicotyledons</taxon>
        <taxon>Gunneridae</taxon>
        <taxon>Pentapetalae</taxon>
        <taxon>asterids</taxon>
        <taxon>campanulids</taxon>
        <taxon>Asterales</taxon>
        <taxon>Asteraceae</taxon>
        <taxon>Asteroideae</taxon>
        <taxon>Anthemideae</taxon>
        <taxon>Anthemidinae</taxon>
        <taxon>Tanacetum</taxon>
    </lineage>
</organism>
<comment type="caution">
    <text evidence="2">The sequence shown here is derived from an EMBL/GenBank/DDBJ whole genome shotgun (WGS) entry which is preliminary data.</text>
</comment>
<evidence type="ECO:0000256" key="1">
    <source>
        <dbReference type="SAM" id="MobiDB-lite"/>
    </source>
</evidence>
<protein>
    <submittedName>
        <fullName evidence="2">Paired amphipathic helix protein Sin3-like 2 isoform X3</fullName>
    </submittedName>
</protein>
<reference evidence="2" key="1">
    <citation type="journal article" date="2019" name="Sci. Rep.">
        <title>Draft genome of Tanacetum cinerariifolium, the natural source of mosquito coil.</title>
        <authorList>
            <person name="Yamashiro T."/>
            <person name="Shiraishi A."/>
            <person name="Satake H."/>
            <person name="Nakayama K."/>
        </authorList>
    </citation>
    <scope>NUCLEOTIDE SEQUENCE</scope>
</reference>
<feature type="non-terminal residue" evidence="2">
    <location>
        <position position="1"/>
    </location>
</feature>
<accession>A0A6L2NCS7</accession>
<feature type="region of interest" description="Disordered" evidence="1">
    <location>
        <begin position="1"/>
        <end position="26"/>
    </location>
</feature>